<evidence type="ECO:0000313" key="4">
    <source>
        <dbReference type="EMBL" id="MDN3612120.1"/>
    </source>
</evidence>
<evidence type="ECO:0000313" key="5">
    <source>
        <dbReference type="Proteomes" id="UP001238540"/>
    </source>
</evidence>
<keyword evidence="5" id="KW-1185">Reference proteome</keyword>
<gene>
    <name evidence="4" type="ORF">QWZ16_21230</name>
</gene>
<proteinExistence type="inferred from homology"/>
<feature type="chain" id="PRO_5044902847" description="UPF0319 protein QWZ16_21230" evidence="3">
    <location>
        <begin position="22"/>
        <end position="214"/>
    </location>
</feature>
<dbReference type="PANTHER" id="PTHR38108:SF1">
    <property type="entry name" value="UPF0319 PROTEIN YCCT"/>
    <property type="match status" value="1"/>
</dbReference>
<protein>
    <recommendedName>
        <fullName evidence="3">UPF0319 protein QWZ16_21230</fullName>
    </recommendedName>
</protein>
<dbReference type="Pfam" id="PF09829">
    <property type="entry name" value="DUF2057"/>
    <property type="match status" value="1"/>
</dbReference>
<name>A0ABT8BY89_9VIBR</name>
<reference evidence="5" key="1">
    <citation type="journal article" date="2019" name="Int. J. Syst. Evol. Microbiol.">
        <title>The Global Catalogue of Microorganisms (GCM) 10K type strain sequencing project: providing services to taxonomists for standard genome sequencing and annotation.</title>
        <authorList>
            <consortium name="The Broad Institute Genomics Platform"/>
            <consortium name="The Broad Institute Genome Sequencing Center for Infectious Disease"/>
            <person name="Wu L."/>
            <person name="Ma J."/>
        </authorList>
    </citation>
    <scope>NUCLEOTIDE SEQUENCE [LARGE SCALE GENOMIC DNA]</scope>
    <source>
        <strain evidence="5">CECT 7398</strain>
    </source>
</reference>
<comment type="similarity">
    <text evidence="1 3">Belongs to the UPF0319 family.</text>
</comment>
<sequence length="214" mass="23993" precursor="true">MKMRNTLFTIAAFTFSGMAAADVTITVPETVDVLVANGTKPKLEGGFFSANKTLTLPDGENQILFRYQPYFNQGNDRVILESDPIVAKFRATDTRLNFSMPKYRNHHQGEKQIQNLDWKIVNANGAQITVAQDTLIKHGMQVGRDFKQEIVDYNRQGGIAAITPTAFSASLPSTQTSAQPINADSTAEEMLYFWYNKADVDTQARFKQFLLENQ</sequence>
<keyword evidence="2 3" id="KW-0732">Signal</keyword>
<evidence type="ECO:0000256" key="3">
    <source>
        <dbReference type="HAMAP-Rule" id="MF_00789"/>
    </source>
</evidence>
<dbReference type="InterPro" id="IPR018635">
    <property type="entry name" value="UPF0319"/>
</dbReference>
<dbReference type="EMBL" id="JAUFQC010000027">
    <property type="protein sequence ID" value="MDN3612120.1"/>
    <property type="molecule type" value="Genomic_DNA"/>
</dbReference>
<dbReference type="HAMAP" id="MF_00789">
    <property type="entry name" value="UPF0319"/>
    <property type="match status" value="1"/>
</dbReference>
<dbReference type="NCBIfam" id="NF003383">
    <property type="entry name" value="PRK04517.1"/>
    <property type="match status" value="1"/>
</dbReference>
<evidence type="ECO:0000256" key="2">
    <source>
        <dbReference type="ARBA" id="ARBA00022729"/>
    </source>
</evidence>
<comment type="caution">
    <text evidence="4">The sequence shown here is derived from an EMBL/GenBank/DDBJ whole genome shotgun (WGS) entry which is preliminary data.</text>
</comment>
<dbReference type="Proteomes" id="UP001238540">
    <property type="component" value="Unassembled WGS sequence"/>
</dbReference>
<organism evidence="4 5">
    <name type="scientific">Vibrio ostreicida</name>
    <dbReference type="NCBI Taxonomy" id="526588"/>
    <lineage>
        <taxon>Bacteria</taxon>
        <taxon>Pseudomonadati</taxon>
        <taxon>Pseudomonadota</taxon>
        <taxon>Gammaproteobacteria</taxon>
        <taxon>Vibrionales</taxon>
        <taxon>Vibrionaceae</taxon>
        <taxon>Vibrio</taxon>
    </lineage>
</organism>
<dbReference type="RefSeq" id="WP_076588167.1">
    <property type="nucleotide sequence ID" value="NZ_JABEYA020000003.1"/>
</dbReference>
<evidence type="ECO:0000256" key="1">
    <source>
        <dbReference type="ARBA" id="ARBA00008490"/>
    </source>
</evidence>
<accession>A0ABT8BY89</accession>
<dbReference type="PANTHER" id="PTHR38108">
    <property type="entry name" value="UPF0319 PROTEIN YCCT"/>
    <property type="match status" value="1"/>
</dbReference>
<feature type="signal peptide" evidence="3">
    <location>
        <begin position="1"/>
        <end position="21"/>
    </location>
</feature>